<dbReference type="Proteomes" id="UP000838686">
    <property type="component" value="Unassembled WGS sequence"/>
</dbReference>
<reference evidence="3" key="1">
    <citation type="submission" date="2022-01" db="EMBL/GenBank/DDBJ databases">
        <authorList>
            <person name="Criscuolo A."/>
        </authorList>
    </citation>
    <scope>NUCLEOTIDE SEQUENCE</scope>
    <source>
        <strain evidence="3">CIP111893</strain>
    </source>
</reference>
<evidence type="ECO:0000256" key="1">
    <source>
        <dbReference type="SAM" id="Coils"/>
    </source>
</evidence>
<sequence>MAINDTIARIVMWGALAGQYVVGFVFAAAMLRLLVERRPRWAHLAALRLNNKQVSDRFLQWMRINRLAPYFKDRERLLAGCGYTGDAAMYVVARRLFFYLLPLSIAAAYGMTQMPNGIVPPIIAPLALAAAFLLLLWDRSWLGIIRRTRSERMTKEIYIVSNQLLYLAGSSLHIHTKLMRSLPFTRAMRADLQILLGEWYHDAEGALRRFKLRLGTEDGLSFVETIDSLRLHESEQYYQLLRERIQDYKEKLELAKESRKESTSYLLFVIAGIPILYTFQIFIYPWVREGQKLFSSLNS</sequence>
<evidence type="ECO:0000256" key="2">
    <source>
        <dbReference type="SAM" id="Phobius"/>
    </source>
</evidence>
<feature type="transmembrane region" description="Helical" evidence="2">
    <location>
        <begin position="12"/>
        <end position="35"/>
    </location>
</feature>
<name>A0ABN8GEH8_9BACL</name>
<dbReference type="RefSeq" id="WP_236342036.1">
    <property type="nucleotide sequence ID" value="NZ_CAKMMF010000011.1"/>
</dbReference>
<comment type="caution">
    <text evidence="3">The sequence shown here is derived from an EMBL/GenBank/DDBJ whole genome shotgun (WGS) entry which is preliminary data.</text>
</comment>
<feature type="transmembrane region" description="Helical" evidence="2">
    <location>
        <begin position="118"/>
        <end position="137"/>
    </location>
</feature>
<organism evidence="3 4">
    <name type="scientific">Paenibacillus plantiphilus</name>
    <dbReference type="NCBI Taxonomy" id="2905650"/>
    <lineage>
        <taxon>Bacteria</taxon>
        <taxon>Bacillati</taxon>
        <taxon>Bacillota</taxon>
        <taxon>Bacilli</taxon>
        <taxon>Bacillales</taxon>
        <taxon>Paenibacillaceae</taxon>
        <taxon>Paenibacillus</taxon>
    </lineage>
</organism>
<proteinExistence type="predicted"/>
<feature type="coiled-coil region" evidence="1">
    <location>
        <begin position="231"/>
        <end position="258"/>
    </location>
</feature>
<keyword evidence="2" id="KW-1133">Transmembrane helix</keyword>
<dbReference type="EMBL" id="CAKMMF010000011">
    <property type="protein sequence ID" value="CAH1205162.1"/>
    <property type="molecule type" value="Genomic_DNA"/>
</dbReference>
<keyword evidence="4" id="KW-1185">Reference proteome</keyword>
<feature type="transmembrane region" description="Helical" evidence="2">
    <location>
        <begin position="265"/>
        <end position="287"/>
    </location>
</feature>
<evidence type="ECO:0000313" key="3">
    <source>
        <dbReference type="EMBL" id="CAH1205162.1"/>
    </source>
</evidence>
<evidence type="ECO:0008006" key="5">
    <source>
        <dbReference type="Google" id="ProtNLM"/>
    </source>
</evidence>
<keyword evidence="2" id="KW-0812">Transmembrane</keyword>
<accession>A0ABN8GEH8</accession>
<keyword evidence="2" id="KW-0472">Membrane</keyword>
<gene>
    <name evidence="3" type="ORF">PAECIP111893_02299</name>
</gene>
<evidence type="ECO:0000313" key="4">
    <source>
        <dbReference type="Proteomes" id="UP000838686"/>
    </source>
</evidence>
<feature type="transmembrane region" description="Helical" evidence="2">
    <location>
        <begin position="96"/>
        <end position="112"/>
    </location>
</feature>
<keyword evidence="1" id="KW-0175">Coiled coil</keyword>
<protein>
    <recommendedName>
        <fullName evidence="5">Type II secretion system protein GspF domain-containing protein</fullName>
    </recommendedName>
</protein>